<reference evidence="3 4" key="1">
    <citation type="submission" date="2024-10" db="EMBL/GenBank/DDBJ databases">
        <authorList>
            <person name="Riesco R."/>
        </authorList>
    </citation>
    <scope>NUCLEOTIDE SEQUENCE [LARGE SCALE GENOMIC DNA]</scope>
    <source>
        <strain evidence="2 3">NCIMB 15448</strain>
        <strain evidence="1 4">NCIMB 15450</strain>
    </source>
</reference>
<dbReference type="EMBL" id="JBIMSN010000026">
    <property type="protein sequence ID" value="MFH5228247.1"/>
    <property type="molecule type" value="Genomic_DNA"/>
</dbReference>
<dbReference type="RefSeq" id="WP_395123733.1">
    <property type="nucleotide sequence ID" value="NZ_JBIMSN010000026.1"/>
</dbReference>
<dbReference type="Proteomes" id="UP001609176">
    <property type="component" value="Unassembled WGS sequence"/>
</dbReference>
<evidence type="ECO:0000313" key="2">
    <source>
        <dbReference type="EMBL" id="MFH5241326.1"/>
    </source>
</evidence>
<protein>
    <submittedName>
        <fullName evidence="2">Uncharacterized protein</fullName>
    </submittedName>
</protein>
<organism evidence="2 3">
    <name type="scientific">Antrihabitans spumae</name>
    <dbReference type="NCBI Taxonomy" id="3373370"/>
    <lineage>
        <taxon>Bacteria</taxon>
        <taxon>Bacillati</taxon>
        <taxon>Actinomycetota</taxon>
        <taxon>Actinomycetes</taxon>
        <taxon>Mycobacteriales</taxon>
        <taxon>Nocardiaceae</taxon>
        <taxon>Antrihabitans</taxon>
    </lineage>
</organism>
<proteinExistence type="predicted"/>
<gene>
    <name evidence="2" type="ORF">ACHIPV_05425</name>
    <name evidence="1" type="ORF">ACHIRB_06605</name>
</gene>
<accession>A0ABW7KLK9</accession>
<evidence type="ECO:0000313" key="1">
    <source>
        <dbReference type="EMBL" id="MFH5228247.1"/>
    </source>
</evidence>
<keyword evidence="4" id="KW-1185">Reference proteome</keyword>
<evidence type="ECO:0000313" key="4">
    <source>
        <dbReference type="Proteomes" id="UP001609219"/>
    </source>
</evidence>
<comment type="caution">
    <text evidence="2">The sequence shown here is derived from an EMBL/GenBank/DDBJ whole genome shotgun (WGS) entry which is preliminary data.</text>
</comment>
<evidence type="ECO:0000313" key="3">
    <source>
        <dbReference type="Proteomes" id="UP001609176"/>
    </source>
</evidence>
<dbReference type="Proteomes" id="UP001609219">
    <property type="component" value="Unassembled WGS sequence"/>
</dbReference>
<sequence>MTTHELLGTLSTTELLETFAGLECPSVADLHGEYTARLLRQPSVFATVTGAISVANPAFPWLAKAFRPIDPETGRGYNTFRQLGRVVQRFPMHTVIAPSRFDGRPAYHLIYRAFHSFCGDINMVDEVRRFDTGTYLGIGTWGLTDAQRLVPLPFVLEGPVHPYRGDIGKARQGFVPGPREIPALAANDNGDNR</sequence>
<name>A0ABW7KLK9_9NOCA</name>
<dbReference type="EMBL" id="JBIMSP010000005">
    <property type="protein sequence ID" value="MFH5241326.1"/>
    <property type="molecule type" value="Genomic_DNA"/>
</dbReference>